<proteinExistence type="inferred from homology"/>
<comment type="similarity">
    <text evidence="1">Belongs to the protein-tyrosine phosphatase family.</text>
</comment>
<dbReference type="PANTHER" id="PTHR31126:SF1">
    <property type="entry name" value="TYROSINE SPECIFIC PROTEIN PHOSPHATASES DOMAIN-CONTAINING PROTEIN"/>
    <property type="match status" value="1"/>
</dbReference>
<dbReference type="PANTHER" id="PTHR31126">
    <property type="entry name" value="TYROSINE-PROTEIN PHOSPHATASE"/>
    <property type="match status" value="1"/>
</dbReference>
<dbReference type="InterPro" id="IPR026893">
    <property type="entry name" value="Tyr/Ser_Pase_IphP-type"/>
</dbReference>
<protein>
    <submittedName>
        <fullName evidence="3">Tyrosine-protein phosphatase</fullName>
    </submittedName>
</protein>
<feature type="domain" description="Tyrosine specific protein phosphatases" evidence="2">
    <location>
        <begin position="122"/>
        <end position="196"/>
    </location>
</feature>
<accession>A0ABW1S8L3</accession>
<evidence type="ECO:0000313" key="3">
    <source>
        <dbReference type="EMBL" id="MFC6197965.1"/>
    </source>
</evidence>
<dbReference type="Gene3D" id="3.90.190.10">
    <property type="entry name" value="Protein tyrosine phosphatase superfamily"/>
    <property type="match status" value="1"/>
</dbReference>
<dbReference type="InterPro" id="IPR000387">
    <property type="entry name" value="Tyr_Pase_dom"/>
</dbReference>
<dbReference type="Pfam" id="PF13350">
    <property type="entry name" value="Y_phosphatase3"/>
    <property type="match status" value="1"/>
</dbReference>
<dbReference type="PROSITE" id="PS00383">
    <property type="entry name" value="TYR_PHOSPHATASE_1"/>
    <property type="match status" value="1"/>
</dbReference>
<dbReference type="SUPFAM" id="SSF52799">
    <property type="entry name" value="(Phosphotyrosine protein) phosphatases II"/>
    <property type="match status" value="1"/>
</dbReference>
<evidence type="ECO:0000259" key="2">
    <source>
        <dbReference type="PROSITE" id="PS50056"/>
    </source>
</evidence>
<dbReference type="InterPro" id="IPR029021">
    <property type="entry name" value="Prot-tyrosine_phosphatase-like"/>
</dbReference>
<evidence type="ECO:0000256" key="1">
    <source>
        <dbReference type="ARBA" id="ARBA00009580"/>
    </source>
</evidence>
<dbReference type="InterPro" id="IPR016130">
    <property type="entry name" value="Tyr_Pase_AS"/>
</dbReference>
<comment type="caution">
    <text evidence="3">The sequence shown here is derived from an EMBL/GenBank/DDBJ whole genome shotgun (WGS) entry which is preliminary data.</text>
</comment>
<dbReference type="EMBL" id="JBHSSW010000009">
    <property type="protein sequence ID" value="MFC6197965.1"/>
    <property type="molecule type" value="Genomic_DNA"/>
</dbReference>
<sequence>MEDRVKPLEGVRNFRDFGGYATPNGVIRPGLLFRSGHYNEATDKDVAFLDSLGVSYHIDLRRPDERDRQPNRWPAEHVEQISHEGGREEVPAHIAALQGDNVTPESIEGYMTKYYRAAPFKEHHIALFRAWFDGLAREGGEGAAVVHCAAGKDRTGIICALTHIVLGVDEKDVAEDYILTNEAVDIDRFLPEARKRFNEALGANHEADVYRPFMGVRDVYLENAFEVMSDAHGSPRNYAREVLGVDDEMGDRLKKRFLQT</sequence>
<organism evidence="3 4">
    <name type="scientific">Ponticaulis profundi</name>
    <dbReference type="NCBI Taxonomy" id="2665222"/>
    <lineage>
        <taxon>Bacteria</taxon>
        <taxon>Pseudomonadati</taxon>
        <taxon>Pseudomonadota</taxon>
        <taxon>Alphaproteobacteria</taxon>
        <taxon>Hyphomonadales</taxon>
        <taxon>Hyphomonadaceae</taxon>
        <taxon>Ponticaulis</taxon>
    </lineage>
</organism>
<keyword evidence="4" id="KW-1185">Reference proteome</keyword>
<dbReference type="PROSITE" id="PS50056">
    <property type="entry name" value="TYR_PHOSPHATASE_2"/>
    <property type="match status" value="1"/>
</dbReference>
<gene>
    <name evidence="3" type="ORF">ACFQDM_07745</name>
</gene>
<evidence type="ECO:0000313" key="4">
    <source>
        <dbReference type="Proteomes" id="UP001596303"/>
    </source>
</evidence>
<dbReference type="RefSeq" id="WP_377377646.1">
    <property type="nucleotide sequence ID" value="NZ_JBHSSW010000009.1"/>
</dbReference>
<reference evidence="4" key="1">
    <citation type="journal article" date="2019" name="Int. J. Syst. Evol. Microbiol.">
        <title>The Global Catalogue of Microorganisms (GCM) 10K type strain sequencing project: providing services to taxonomists for standard genome sequencing and annotation.</title>
        <authorList>
            <consortium name="The Broad Institute Genomics Platform"/>
            <consortium name="The Broad Institute Genome Sequencing Center for Infectious Disease"/>
            <person name="Wu L."/>
            <person name="Ma J."/>
        </authorList>
    </citation>
    <scope>NUCLEOTIDE SEQUENCE [LARGE SCALE GENOMIC DNA]</scope>
    <source>
        <strain evidence="4">CGMCC-1.15741</strain>
    </source>
</reference>
<name>A0ABW1S8L3_9PROT</name>
<dbReference type="Proteomes" id="UP001596303">
    <property type="component" value="Unassembled WGS sequence"/>
</dbReference>